<proteinExistence type="predicted"/>
<keyword evidence="6" id="KW-0812">Transmembrane</keyword>
<dbReference type="GO" id="GO:0003677">
    <property type="term" value="F:DNA binding"/>
    <property type="evidence" value="ECO:0007669"/>
    <property type="project" value="InterPro"/>
</dbReference>
<evidence type="ECO:0000259" key="7">
    <source>
        <dbReference type="Pfam" id="PF04082"/>
    </source>
</evidence>
<keyword evidence="1" id="KW-0479">Metal-binding</keyword>
<feature type="domain" description="Xylanolytic transcriptional activator regulatory" evidence="7">
    <location>
        <begin position="212"/>
        <end position="415"/>
    </location>
</feature>
<sequence>MNEQQNNVVEQDPPALVTSNLGSRPYFDAPAQDFSFTPADSDITNGLGFLAPDSNFSQDLDFGRWDFDLEDIELAYEDTEKNFALQGAFQLEGAEVSSTPRGTAKRFAAFERSLWLWRPTSKDQTLNDQDQQDLILDEENIPSVLNPLSPVVGPDEFGSCCITSRIRDQMFGIVLRFSKFTKRIPSFPSLTLLNDIIRIYFVQESYMIDSLIHPASIVPSRTIPQLYLAIIAQGSTLISTPAIWRMGFALSDVVNKSVVHLWEENNSVTRSLQTLQAYVMFLDIGLWSGFKRKMEIAESMAQPVISMLRRAGSFVGTRQTPFGGPQTSDSEAVLESKWRTWAEKESYKRLALHLFIHDTHASAALQKPPLITFTELKFELPASRELWLAKSATSWRDLYLASKLSTKPPSFLEAMHNPEIILQHSLEIDVQLTTLTLLHGYWCQIHSLLESKKFYPPHKATHRLCLLTAHTELYRDIGSFTSSLPSNSSRTILISHLFMMILHISPEDLQRFAGKFGEDDARKASSEFQIWVGTAESRVGIWHAGQVIRAAGNLMPAQLRGFNAVAIYYAALALWVYGLMPSAAAVSHAVCKNKNGGEVVLNKGETAEVRDFRASGDGIAGLSVTMNEHDEFVPLTDTDRILYIARELYRGNLPVHDNGLPPLVESLGNLLRDLSDFPKSRASSAPIERVI</sequence>
<keyword evidence="6" id="KW-1133">Transmembrane helix</keyword>
<dbReference type="AlphaFoldDB" id="A0A8T9CJY2"/>
<organism evidence="8 9">
    <name type="scientific">Lachnellula suecica</name>
    <dbReference type="NCBI Taxonomy" id="602035"/>
    <lineage>
        <taxon>Eukaryota</taxon>
        <taxon>Fungi</taxon>
        <taxon>Dikarya</taxon>
        <taxon>Ascomycota</taxon>
        <taxon>Pezizomycotina</taxon>
        <taxon>Leotiomycetes</taxon>
        <taxon>Helotiales</taxon>
        <taxon>Lachnaceae</taxon>
        <taxon>Lachnellula</taxon>
    </lineage>
</organism>
<feature type="transmembrane region" description="Helical" evidence="6">
    <location>
        <begin position="566"/>
        <end position="586"/>
    </location>
</feature>
<dbReference type="Proteomes" id="UP000469558">
    <property type="component" value="Unassembled WGS sequence"/>
</dbReference>
<keyword evidence="3" id="KW-0805">Transcription regulation</keyword>
<evidence type="ECO:0000256" key="4">
    <source>
        <dbReference type="ARBA" id="ARBA00023163"/>
    </source>
</evidence>
<evidence type="ECO:0000256" key="3">
    <source>
        <dbReference type="ARBA" id="ARBA00023015"/>
    </source>
</evidence>
<evidence type="ECO:0000313" key="8">
    <source>
        <dbReference type="EMBL" id="TVY84410.1"/>
    </source>
</evidence>
<accession>A0A8T9CJY2</accession>
<evidence type="ECO:0000313" key="9">
    <source>
        <dbReference type="Proteomes" id="UP000469558"/>
    </source>
</evidence>
<dbReference type="Pfam" id="PF04082">
    <property type="entry name" value="Fungal_trans"/>
    <property type="match status" value="1"/>
</dbReference>
<dbReference type="OrthoDB" id="40579at2759"/>
<dbReference type="InterPro" id="IPR007219">
    <property type="entry name" value="XnlR_reg_dom"/>
</dbReference>
<gene>
    <name evidence="8" type="ORF">LSUE1_G000461</name>
</gene>
<name>A0A8T9CJY2_9HELO</name>
<evidence type="ECO:0000256" key="5">
    <source>
        <dbReference type="ARBA" id="ARBA00023242"/>
    </source>
</evidence>
<keyword evidence="6" id="KW-0472">Membrane</keyword>
<dbReference type="GO" id="GO:0006351">
    <property type="term" value="P:DNA-templated transcription"/>
    <property type="evidence" value="ECO:0007669"/>
    <property type="project" value="InterPro"/>
</dbReference>
<comment type="caution">
    <text evidence="8">The sequence shown here is derived from an EMBL/GenBank/DDBJ whole genome shotgun (WGS) entry which is preliminary data.</text>
</comment>
<dbReference type="CDD" id="cd12148">
    <property type="entry name" value="fungal_TF_MHR"/>
    <property type="match status" value="1"/>
</dbReference>
<dbReference type="PANTHER" id="PTHR47660">
    <property type="entry name" value="TRANSCRIPTION FACTOR WITH C2H2 AND ZN(2)-CYS(6) DNA BINDING DOMAIN (EUROFUNG)-RELATED-RELATED"/>
    <property type="match status" value="1"/>
</dbReference>
<evidence type="ECO:0000256" key="2">
    <source>
        <dbReference type="ARBA" id="ARBA00022833"/>
    </source>
</evidence>
<evidence type="ECO:0000256" key="6">
    <source>
        <dbReference type="SAM" id="Phobius"/>
    </source>
</evidence>
<keyword evidence="9" id="KW-1185">Reference proteome</keyword>
<dbReference type="EMBL" id="QGMK01000087">
    <property type="protein sequence ID" value="TVY84410.1"/>
    <property type="molecule type" value="Genomic_DNA"/>
</dbReference>
<dbReference type="PANTHER" id="PTHR47660:SF2">
    <property type="entry name" value="TRANSCRIPTION FACTOR WITH C2H2 AND ZN(2)-CYS(6) DNA BINDING DOMAIN (EUROFUNG)"/>
    <property type="match status" value="1"/>
</dbReference>
<dbReference type="GO" id="GO:0008270">
    <property type="term" value="F:zinc ion binding"/>
    <property type="evidence" value="ECO:0007669"/>
    <property type="project" value="InterPro"/>
</dbReference>
<keyword evidence="4" id="KW-0804">Transcription</keyword>
<keyword evidence="2" id="KW-0862">Zinc</keyword>
<evidence type="ECO:0000256" key="1">
    <source>
        <dbReference type="ARBA" id="ARBA00022723"/>
    </source>
</evidence>
<keyword evidence="5" id="KW-0539">Nucleus</keyword>
<reference evidence="8 9" key="1">
    <citation type="submission" date="2018-05" db="EMBL/GenBank/DDBJ databases">
        <title>Genome sequencing and assembly of the regulated plant pathogen Lachnellula willkommii and related sister species for the development of diagnostic species identification markers.</title>
        <authorList>
            <person name="Giroux E."/>
            <person name="Bilodeau G."/>
        </authorList>
    </citation>
    <scope>NUCLEOTIDE SEQUENCE [LARGE SCALE GENOMIC DNA]</scope>
    <source>
        <strain evidence="8 9">CBS 268.59</strain>
    </source>
</reference>
<protein>
    <recommendedName>
        <fullName evidence="7">Xylanolytic transcriptional activator regulatory domain-containing protein</fullName>
    </recommendedName>
</protein>